<dbReference type="GO" id="GO:0016887">
    <property type="term" value="F:ATP hydrolysis activity"/>
    <property type="evidence" value="ECO:0007669"/>
    <property type="project" value="InterPro"/>
</dbReference>
<dbReference type="eggNOG" id="ENOG502QQ65">
    <property type="taxonomic scope" value="Eukaryota"/>
</dbReference>
<reference evidence="2" key="1">
    <citation type="submission" date="2017-05" db="UniProtKB">
        <authorList>
            <consortium name="EnsemblMetazoa"/>
        </authorList>
    </citation>
    <scope>IDENTIFICATION</scope>
</reference>
<feature type="region of interest" description="Disordered" evidence="1">
    <location>
        <begin position="2072"/>
        <end position="2106"/>
    </location>
</feature>
<feature type="compositionally biased region" description="Low complexity" evidence="1">
    <location>
        <begin position="394"/>
        <end position="403"/>
    </location>
</feature>
<dbReference type="PANTHER" id="PTHR22605:SF16">
    <property type="entry name" value="E3 UBIQUITIN-PROTEIN LIGASE RNF213"/>
    <property type="match status" value="1"/>
</dbReference>
<dbReference type="InterPro" id="IPR031248">
    <property type="entry name" value="RNF213"/>
</dbReference>
<sequence>MASLNFCVSCKCSLEPPNASFCSQCGSLQSSLKSLCMNCKAQLPPNALYCVSCGLFQIHPQNPDSSMKLCIHCKAQLHPNATFCEKCSKTQSLEFQRVPCILCNRSLKSNTQNCSFCSAPQDPEEFSKQSFKECLKCGVRLLFEAQICHNGDCFAYQGIEGNPILPTPNVTINLDVKQLTDGKVDPSDDQKSIPELQPQLSDQPKEEQCKSQQDSMDASVIPLGQIVGPLKRSGDDENESDDKKKLRMSDAAAAASGAVVQQKVNTYGIDEEGEIDTKSLDGDHQVATVDTRKRKQADHNDSQGSFTPPLAKKVEDDSHITRTQQDRDPKEIDVERKSLQTIICVQADPNKLEGNDEKTKEKDGQENQLAEMTLPNKQEIITNQTDPSGSTDVLGLSSTPSSATPSLPALVAAPIVSSIDPVGSTSSASASLSPNLSLATVTSSPATYTFVTSSLASWVTSPSESVTGTPFPNLSPVLATSSSNTTTPTPSSSNSALAFTLPLATATSSPTSATPSTNSSPTTITPSPNDAVTPSYSALALVSSSPNPITSTSAAATPSPNPSDASSTSTPPTAESSLPTSVTSHISKCPSESGNVPSDMADVVVSDRPIEPVVDPQEQTTPVKSDSPKPKAKGGKGEKVGKKDKAKVDKQRDQFEKKPEDSVSKQKEPSNPVPNIPKAPLFVLNQPKEKSMKIIFCAVIHLDSWHYEEGKSSIYLRFAEKELGDWKTDIGPCDLARDAGEGFHVVKYKMTVDCEFMRRPRIGLCYKYVVYSPKMIAFTHQYEKLHGAPHSASHETNRLLKIPRDKLKPGVIYRHFDTMIFPDAKVKEEIGTVKKMWNYVSFWNKKESDDLDTITVPSPLIMRSKCMEIHLEPTRKLLTSEKFKAKFTIQDGIDGILGLFKNIYVQFIEQGLTAQKWCIDGLNPHVKSWFETIILELFLLESCSHRLISGLILACCLKSLKQSHNIDIKEEYKIKLIQVMTLSVSDGGKELDDLLSMIKQSEEKQVIIDGFNHHIRIIGDLKNPDLIFTVLKSFPLMHFLCDLSKPNQQSHLSLDRITWGSTSLKLLQYFLENKTGFIEKHYDEIKELFQFDSKMLTLIPYICPRKETSLLCEILPIELAIVWLIERLGLQVSHTYSLCSHIFNDDMEHCFEKPMACIMIRIYKEDIKDFIIFSQCSKATFHFVQSFNKRLNYSKISKTLVELSVSLFIHILYRVTIYDEEEPENRKALCKDLREQVKLILKNWIVLREVIGGSFFGGNIRTLGYQRGLAKEDLELKFWENILALKFPCKEMKNELEKIVAELVNDRVTGIPSPELKIDLFVSVERREGIPDFFRNIFLTKAIDALDDLFSRKQSIQRWDQLVKLNSARVVELIAKILEKKYPDFMSVPEVPFHDLLEWELWPGFLKVYYAQVEKKEGEWALIVTCAISKLEAVCANIHNGDITVTELRAIKDKQTQMNKLCEASDSQPAVLQESIAKRLKEFKHFEDYKGKLLHFLSQIGRKLIEKDLLNLQRGVCTVNHIQHIDNSWIKKAVKQIGDYWDLCGYRDAAEAFLNIRDTLDLTGDFTLVERVAQKVSAGKEKLNSIDHSVVAAGQFLADYATDSKKRECLQAFVDCQKIVKWIRKETKDVTDLVNFVTVALATAAGGEGDMTTDKLSFLRTVGSGFGPLIYKLPKTAGYEELQKLCRTLWVTLETAPNLPEMMRTCQKEKKWYKSVKKTQGSVEVTSYGQMNNINKYGVYEIGSSKKGILVRHSEGIHLRLRVPKHKEIPKLLYNLDELRDLESKLVLITGTKTTERKQVDLFLNVFHSVCRITDVLMELQQHGNDKYIGWTLSFSCKIKNVVTSLQEQASTMENDLQYWKQELTQQREHFHELNYFTTPQLLSLREELGHFKSNEGLARPVKQEVMTLLQSISREISSDLVKSEVQILISTLAEQEYLQDQLCTHHDSSQLHVYSSAFESPSVKNNELSTADDHIVYTPADTSREGMESKLSSSAAKPILQRLTTSSGPQPKLIDKDLTDKQIAIIDNLKETYGFSKKLVLPAFDECPKPDIEEAVIEWCLNFDFTDSDVESETATEKLEGDSELSSEEEEMETDKTVIDETKAQHELPTSAIPFSALEEPKKPIKTRNEPDPVFPQSYSHSSLSYKVTIIDREPISEDHPVVTVLIESGFTLEESLAAAERYPDDVGKAMASLMEGPSEAGELFPPVTYDNEFERHDSIEEYERQSSSEFNDEFKISSSEKASAKNYLSIFHLGVTLQQLSQNNRSAVCFKRPFPEGLKAGEYNLLVTPPGQCLLEY</sequence>
<proteinExistence type="predicted"/>
<evidence type="ECO:0008006" key="3">
    <source>
        <dbReference type="Google" id="ProtNLM"/>
    </source>
</evidence>
<feature type="compositionally biased region" description="Basic and acidic residues" evidence="1">
    <location>
        <begin position="2095"/>
        <end position="2106"/>
    </location>
</feature>
<evidence type="ECO:0000313" key="2">
    <source>
        <dbReference type="EnsemblMetazoa" id="Aqu2.1.30642_001"/>
    </source>
</evidence>
<feature type="region of interest" description="Disordered" evidence="1">
    <location>
        <begin position="180"/>
        <end position="259"/>
    </location>
</feature>
<dbReference type="InParanoid" id="A0A1X7UTE0"/>
<feature type="region of interest" description="Disordered" evidence="1">
    <location>
        <begin position="1982"/>
        <end position="2015"/>
    </location>
</feature>
<feature type="compositionally biased region" description="Basic and acidic residues" evidence="1">
    <location>
        <begin position="180"/>
        <end position="192"/>
    </location>
</feature>
<name>A0A1X7UTE0_AMPQE</name>
<feature type="compositionally biased region" description="Basic and acidic residues" evidence="1">
    <location>
        <begin position="312"/>
        <end position="333"/>
    </location>
</feature>
<dbReference type="EnsemblMetazoa" id="Aqu2.1.30642_001">
    <property type="protein sequence ID" value="Aqu2.1.30642_001"/>
    <property type="gene ID" value="Aqu2.1.30642"/>
</dbReference>
<feature type="region of interest" description="Disordered" evidence="1">
    <location>
        <begin position="506"/>
        <end position="599"/>
    </location>
</feature>
<feature type="region of interest" description="Disordered" evidence="1">
    <location>
        <begin position="612"/>
        <end position="679"/>
    </location>
</feature>
<dbReference type="PANTHER" id="PTHR22605">
    <property type="entry name" value="RZ-TYPE DOMAIN-CONTAINING PROTEIN"/>
    <property type="match status" value="1"/>
</dbReference>
<feature type="region of interest" description="Disordered" evidence="1">
    <location>
        <begin position="347"/>
        <end position="403"/>
    </location>
</feature>
<feature type="region of interest" description="Disordered" evidence="1">
    <location>
        <begin position="290"/>
        <end position="333"/>
    </location>
</feature>
<evidence type="ECO:0000256" key="1">
    <source>
        <dbReference type="SAM" id="MobiDB-lite"/>
    </source>
</evidence>
<feature type="compositionally biased region" description="Basic and acidic residues" evidence="1">
    <location>
        <begin position="635"/>
        <end position="668"/>
    </location>
</feature>
<dbReference type="OrthoDB" id="2423195at2759"/>
<organism evidence="2">
    <name type="scientific">Amphimedon queenslandica</name>
    <name type="common">Sponge</name>
    <dbReference type="NCBI Taxonomy" id="400682"/>
    <lineage>
        <taxon>Eukaryota</taxon>
        <taxon>Metazoa</taxon>
        <taxon>Porifera</taxon>
        <taxon>Demospongiae</taxon>
        <taxon>Heteroscleromorpha</taxon>
        <taxon>Haplosclerida</taxon>
        <taxon>Niphatidae</taxon>
        <taxon>Amphimedon</taxon>
    </lineage>
</organism>
<feature type="compositionally biased region" description="Low complexity" evidence="1">
    <location>
        <begin position="543"/>
        <end position="581"/>
    </location>
</feature>
<feature type="compositionally biased region" description="Low complexity" evidence="1">
    <location>
        <begin position="506"/>
        <end position="529"/>
    </location>
</feature>
<accession>A0A1X7UTE0</accession>
<feature type="compositionally biased region" description="Polar residues" evidence="1">
    <location>
        <begin position="366"/>
        <end position="391"/>
    </location>
</feature>
<protein>
    <recommendedName>
        <fullName evidence="3">DZANK-type domain-containing protein</fullName>
    </recommendedName>
</protein>
<dbReference type="GO" id="GO:0004842">
    <property type="term" value="F:ubiquitin-protein transferase activity"/>
    <property type="evidence" value="ECO:0007669"/>
    <property type="project" value="InterPro"/>
</dbReference>
<feature type="compositionally biased region" description="Basic and acidic residues" evidence="1">
    <location>
        <begin position="350"/>
        <end position="365"/>
    </location>
</feature>
<feature type="compositionally biased region" description="Polar residues" evidence="1">
    <location>
        <begin position="582"/>
        <end position="596"/>
    </location>
</feature>
<feature type="compositionally biased region" description="Acidic residues" evidence="1">
    <location>
        <begin position="2083"/>
        <end position="2094"/>
    </location>
</feature>